<dbReference type="AlphaFoldDB" id="A0AAJ2NRU4"/>
<reference evidence="1" key="1">
    <citation type="submission" date="2023-10" db="EMBL/GenBank/DDBJ databases">
        <title>Screening of Alkalihalophilus pseudofirmusBZ-TG-HK211 and Its Alleviation of Salt Stress on Rapeseed Growth.</title>
        <authorList>
            <person name="Zhao B."/>
            <person name="Guo T."/>
        </authorList>
    </citation>
    <scope>NUCLEOTIDE SEQUENCE</scope>
    <source>
        <strain evidence="1">BZ-TG-HK211</strain>
    </source>
</reference>
<feature type="non-terminal residue" evidence="1">
    <location>
        <position position="1"/>
    </location>
</feature>
<evidence type="ECO:0000313" key="2">
    <source>
        <dbReference type="Proteomes" id="UP001285636"/>
    </source>
</evidence>
<organism evidence="1 2">
    <name type="scientific">Alkalihalophilus pseudofirmus</name>
    <name type="common">Bacillus pseudofirmus</name>
    <dbReference type="NCBI Taxonomy" id="79885"/>
    <lineage>
        <taxon>Bacteria</taxon>
        <taxon>Bacillati</taxon>
        <taxon>Bacillota</taxon>
        <taxon>Bacilli</taxon>
        <taxon>Bacillales</taxon>
        <taxon>Bacillaceae</taxon>
        <taxon>Alkalihalophilus</taxon>
    </lineage>
</organism>
<gene>
    <name evidence="1" type="ORF">RYX45_19855</name>
</gene>
<comment type="caution">
    <text evidence="1">The sequence shown here is derived from an EMBL/GenBank/DDBJ whole genome shotgun (WGS) entry which is preliminary data.</text>
</comment>
<name>A0AAJ2NRU4_ALKPS</name>
<proteinExistence type="predicted"/>
<dbReference type="EMBL" id="JAWJAY010000035">
    <property type="protein sequence ID" value="MDV2887440.1"/>
    <property type="molecule type" value="Genomic_DNA"/>
</dbReference>
<accession>A0AAJ2NRU4</accession>
<dbReference type="Proteomes" id="UP001285636">
    <property type="component" value="Unassembled WGS sequence"/>
</dbReference>
<evidence type="ECO:0000313" key="1">
    <source>
        <dbReference type="EMBL" id="MDV2887440.1"/>
    </source>
</evidence>
<sequence>SSFIRGYMRARQLNEKALLKIPFFINYRQIYSYVYFINYLSVEQKKQVQVTNMLKKMKNNIEKHIPYLNINDNDIKSLL</sequence>
<protein>
    <submittedName>
        <fullName evidence="1">Uncharacterized protein</fullName>
    </submittedName>
</protein>